<evidence type="ECO:0000313" key="2">
    <source>
        <dbReference type="Proteomes" id="UP000199600"/>
    </source>
</evidence>
<organism evidence="1 2">
    <name type="scientific">Candidatus Propionivibrio aalborgensis</name>
    <dbReference type="NCBI Taxonomy" id="1860101"/>
    <lineage>
        <taxon>Bacteria</taxon>
        <taxon>Pseudomonadati</taxon>
        <taxon>Pseudomonadota</taxon>
        <taxon>Betaproteobacteria</taxon>
        <taxon>Rhodocyclales</taxon>
        <taxon>Rhodocyclaceae</taxon>
        <taxon>Propionivibrio</taxon>
    </lineage>
</organism>
<accession>A0A1A8XKN7</accession>
<dbReference type="EMBL" id="FLQY01000046">
    <property type="protein sequence ID" value="SBT04957.1"/>
    <property type="molecule type" value="Genomic_DNA"/>
</dbReference>
<gene>
    <name evidence="1" type="ORF">PROAA_140009</name>
</gene>
<keyword evidence="2" id="KW-1185">Reference proteome</keyword>
<dbReference type="Proteomes" id="UP000199600">
    <property type="component" value="Unassembled WGS sequence"/>
</dbReference>
<dbReference type="AlphaFoldDB" id="A0A1A8XKN7"/>
<evidence type="ECO:0000313" key="1">
    <source>
        <dbReference type="EMBL" id="SBT04957.1"/>
    </source>
</evidence>
<reference evidence="1 2" key="1">
    <citation type="submission" date="2016-06" db="EMBL/GenBank/DDBJ databases">
        <authorList>
            <person name="Kjaerup R.B."/>
            <person name="Dalgaard T.S."/>
            <person name="Juul-Madsen H.R."/>
        </authorList>
    </citation>
    <scope>NUCLEOTIDE SEQUENCE [LARGE SCALE GENOMIC DNA]</scope>
    <source>
        <strain evidence="1">2</strain>
    </source>
</reference>
<protein>
    <submittedName>
        <fullName evidence="1">Uncharacterized protein</fullName>
    </submittedName>
</protein>
<name>A0A1A8XKN7_9RHOO</name>
<sequence>MKLRHLLMQRFWSSARWPTYCCQTLSTTNNVTACLETQLHHEFLLIPSYTWTLILGTQHFSGIHAKSIWNEWTATSFIDQCDRSA</sequence>
<proteinExistence type="predicted"/>